<evidence type="ECO:0000313" key="4">
    <source>
        <dbReference type="EMBL" id="ORY07357.1"/>
    </source>
</evidence>
<dbReference type="PANTHER" id="PTHR43142:SF1">
    <property type="entry name" value="CARBOXYLIC ESTER HYDROLASE"/>
    <property type="match status" value="1"/>
</dbReference>
<evidence type="ECO:0000259" key="3">
    <source>
        <dbReference type="Pfam" id="PF00135"/>
    </source>
</evidence>
<evidence type="ECO:0000256" key="2">
    <source>
        <dbReference type="ARBA" id="ARBA00022801"/>
    </source>
</evidence>
<organism evidence="4 5">
    <name type="scientific">Basidiobolus meristosporus CBS 931.73</name>
    <dbReference type="NCBI Taxonomy" id="1314790"/>
    <lineage>
        <taxon>Eukaryota</taxon>
        <taxon>Fungi</taxon>
        <taxon>Fungi incertae sedis</taxon>
        <taxon>Zoopagomycota</taxon>
        <taxon>Entomophthoromycotina</taxon>
        <taxon>Basidiobolomycetes</taxon>
        <taxon>Basidiobolales</taxon>
        <taxon>Basidiobolaceae</taxon>
        <taxon>Basidiobolus</taxon>
    </lineage>
</organism>
<sequence>MDQVLGLVLVKKNIQYFNTGPEKITAYGESAGAIAIHHHMLINRSLFKRAILQSGTINTAPLRLIGDDQPLFDKLLKKYGIGKNLNSQAKVDALRQINYTTLISDANALWAAPLPHQDDVLIHDDTTKQTLELEGYDECIEAVIVGDYRGEVGLCKQPDRFLRNNFLCNIPRV</sequence>
<feature type="domain" description="Carboxylesterase type B" evidence="3">
    <location>
        <begin position="1"/>
        <end position="111"/>
    </location>
</feature>
<dbReference type="SUPFAM" id="SSF53474">
    <property type="entry name" value="alpha/beta-Hydrolases"/>
    <property type="match status" value="1"/>
</dbReference>
<evidence type="ECO:0000313" key="5">
    <source>
        <dbReference type="Proteomes" id="UP000193498"/>
    </source>
</evidence>
<comment type="caution">
    <text evidence="4">The sequence shown here is derived from an EMBL/GenBank/DDBJ whole genome shotgun (WGS) entry which is preliminary data.</text>
</comment>
<dbReference type="Proteomes" id="UP000193498">
    <property type="component" value="Unassembled WGS sequence"/>
</dbReference>
<dbReference type="EMBL" id="MCFE01000009">
    <property type="protein sequence ID" value="ORY07357.1"/>
    <property type="molecule type" value="Genomic_DNA"/>
</dbReference>
<protein>
    <submittedName>
        <fullName evidence="4">Alpha/beta-hydrolase</fullName>
    </submittedName>
</protein>
<reference evidence="4 5" key="1">
    <citation type="submission" date="2016-07" db="EMBL/GenBank/DDBJ databases">
        <title>Pervasive Adenine N6-methylation of Active Genes in Fungi.</title>
        <authorList>
            <consortium name="DOE Joint Genome Institute"/>
            <person name="Mondo S.J."/>
            <person name="Dannebaum R.O."/>
            <person name="Kuo R.C."/>
            <person name="Labutti K."/>
            <person name="Haridas S."/>
            <person name="Kuo A."/>
            <person name="Salamov A."/>
            <person name="Ahrendt S.R."/>
            <person name="Lipzen A."/>
            <person name="Sullivan W."/>
            <person name="Andreopoulos W.B."/>
            <person name="Clum A."/>
            <person name="Lindquist E."/>
            <person name="Daum C."/>
            <person name="Ramamoorthy G.K."/>
            <person name="Gryganskyi A."/>
            <person name="Culley D."/>
            <person name="Magnuson J.K."/>
            <person name="James T.Y."/>
            <person name="O'Malley M.A."/>
            <person name="Stajich J.E."/>
            <person name="Spatafora J.W."/>
            <person name="Visel A."/>
            <person name="Grigoriev I.V."/>
        </authorList>
    </citation>
    <scope>NUCLEOTIDE SEQUENCE [LARGE SCALE GENOMIC DNA]</scope>
    <source>
        <strain evidence="4 5">CBS 931.73</strain>
    </source>
</reference>
<name>A0A1Y1ZBJ8_9FUNG</name>
<accession>A0A1Y1ZBJ8</accession>
<dbReference type="PANTHER" id="PTHR43142">
    <property type="entry name" value="CARBOXYLIC ESTER HYDROLASE"/>
    <property type="match status" value="1"/>
</dbReference>
<dbReference type="GO" id="GO:0016787">
    <property type="term" value="F:hydrolase activity"/>
    <property type="evidence" value="ECO:0007669"/>
    <property type="project" value="UniProtKB-KW"/>
</dbReference>
<evidence type="ECO:0000256" key="1">
    <source>
        <dbReference type="ARBA" id="ARBA00005964"/>
    </source>
</evidence>
<dbReference type="InParanoid" id="A0A1Y1ZBJ8"/>
<gene>
    <name evidence="4" type="ORF">K493DRAFT_295566</name>
</gene>
<proteinExistence type="inferred from homology"/>
<dbReference type="STRING" id="1314790.A0A1Y1ZBJ8"/>
<keyword evidence="5" id="KW-1185">Reference proteome</keyword>
<dbReference type="InterPro" id="IPR002018">
    <property type="entry name" value="CarbesteraseB"/>
</dbReference>
<dbReference type="OrthoDB" id="408631at2759"/>
<dbReference type="Gene3D" id="3.40.50.1820">
    <property type="entry name" value="alpha/beta hydrolase"/>
    <property type="match status" value="1"/>
</dbReference>
<dbReference type="AlphaFoldDB" id="A0A1Y1ZBJ8"/>
<dbReference type="Pfam" id="PF00135">
    <property type="entry name" value="COesterase"/>
    <property type="match status" value="1"/>
</dbReference>
<keyword evidence="2 4" id="KW-0378">Hydrolase</keyword>
<dbReference type="InterPro" id="IPR029058">
    <property type="entry name" value="AB_hydrolase_fold"/>
</dbReference>
<comment type="similarity">
    <text evidence="1">Belongs to the type-B carboxylesterase/lipase family.</text>
</comment>